<feature type="region of interest" description="Disordered" evidence="1">
    <location>
        <begin position="1"/>
        <end position="92"/>
    </location>
</feature>
<protein>
    <recommendedName>
        <fullName evidence="2">Protein kinase domain-containing protein</fullName>
    </recommendedName>
</protein>
<keyword evidence="4" id="KW-1185">Reference proteome</keyword>
<accession>A0AAV2YQQ2</accession>
<dbReference type="Proteomes" id="UP001146120">
    <property type="component" value="Unassembled WGS sequence"/>
</dbReference>
<dbReference type="GO" id="GO:0004672">
    <property type="term" value="F:protein kinase activity"/>
    <property type="evidence" value="ECO:0007669"/>
    <property type="project" value="InterPro"/>
</dbReference>
<dbReference type="SMART" id="SM00220">
    <property type="entry name" value="S_TKc"/>
    <property type="match status" value="1"/>
</dbReference>
<dbReference type="PANTHER" id="PTHR44167:SF24">
    <property type="entry name" value="SERINE_THREONINE-PROTEIN KINASE CHK2"/>
    <property type="match status" value="1"/>
</dbReference>
<dbReference type="PROSITE" id="PS00108">
    <property type="entry name" value="PROTEIN_KINASE_ST"/>
    <property type="match status" value="1"/>
</dbReference>
<feature type="compositionally biased region" description="Polar residues" evidence="1">
    <location>
        <begin position="77"/>
        <end position="92"/>
    </location>
</feature>
<dbReference type="SUPFAM" id="SSF56112">
    <property type="entry name" value="Protein kinase-like (PK-like)"/>
    <property type="match status" value="1"/>
</dbReference>
<feature type="domain" description="Protein kinase" evidence="2">
    <location>
        <begin position="407"/>
        <end position="851"/>
    </location>
</feature>
<organism evidence="3 4">
    <name type="scientific">Lagenidium giganteum</name>
    <dbReference type="NCBI Taxonomy" id="4803"/>
    <lineage>
        <taxon>Eukaryota</taxon>
        <taxon>Sar</taxon>
        <taxon>Stramenopiles</taxon>
        <taxon>Oomycota</taxon>
        <taxon>Peronosporomycetes</taxon>
        <taxon>Pythiales</taxon>
        <taxon>Pythiaceae</taxon>
    </lineage>
</organism>
<dbReference type="AlphaFoldDB" id="A0AAV2YQQ2"/>
<dbReference type="PROSITE" id="PS50011">
    <property type="entry name" value="PROTEIN_KINASE_DOM"/>
    <property type="match status" value="1"/>
</dbReference>
<dbReference type="Gene3D" id="1.10.510.10">
    <property type="entry name" value="Transferase(Phosphotransferase) domain 1"/>
    <property type="match status" value="1"/>
</dbReference>
<sequence>MARKPKPKAKAPPPAAQLLSPPVKWDRSASRKACLSPLSSADEGDAHTAPAKTTKKRATKAKVNPAARKRAKAATTQVLQSDSNGLFTSPPARTSTKELIKAAPLAFVEHLHQQLDEANQSQMSSDFGFGQGYMVRSPSDWDAAQTREFERWLQWIGFTSRSAFGRKHRAVFRIGSLKVEPIVREVNRRILASTDATAEPDEVDDDRVQVALDMDQAVDTVDVANEPTIQQYKQHFQALDKQRLEILTVTEHNRILSSVHHMQIADAMEEVLAQPSLRKERTRARRVSKLVRIAGRRRSIMPSLGGSRMPVLGAPILEDQPWFDEDTSTLLSPIRRKSLPRQQPTIPLEAVRLLLSSGCFPVQQLKRELRCVSHAWRQFAIEAYAWAIGDYSRQTERRNIADLYQSYPRGHYLSDGAYKEVFKVFSATFQRFEAVSVMDVEAIESTGNQHIVQQEVTHSILLSEIVASKACPNFLEIYDIFLCEHHPDAKRWGNAVCRKPVDLLASSTEVEGSVSIKEHRQGLFQYIQMEFCDGGDLEDFISLQESKLLPVHEVVVPFFFQMVFSLYCARERCSLRHCDIKLLNFFLKDIDRRNLDLAGDEPLHLSYGFDGRTFDLSMPIAFSYWVKLADYGTADSNADNLGKPVTLDQFTTLENTPIEFLLEGDLAVQSFAADTFSLGLCLLHLFTGCAPYEEILADVRCPKFLLRDLKAMWKSSKKASEFLVIKKVIQDDPDDVLVHTLYRYLVLLGLPDQPDEDGRGARVWFTILNHLRPGEDSGRRGGRRGGEVSPQLQFSQDRDLFSLERGTNAVIAKARERMADVPGSLELLRKLMAFDPTERPTMKNVLNDPFFSSIQAPRDGTQRTAHYVVDTYTKSYCPDV</sequence>
<dbReference type="InterPro" id="IPR011009">
    <property type="entry name" value="Kinase-like_dom_sf"/>
</dbReference>
<comment type="caution">
    <text evidence="3">The sequence shown here is derived from an EMBL/GenBank/DDBJ whole genome shotgun (WGS) entry which is preliminary data.</text>
</comment>
<reference evidence="3" key="1">
    <citation type="submission" date="2022-11" db="EMBL/GenBank/DDBJ databases">
        <authorList>
            <person name="Morgan W.R."/>
            <person name="Tartar A."/>
        </authorList>
    </citation>
    <scope>NUCLEOTIDE SEQUENCE</scope>
    <source>
        <strain evidence="3">ARSEF 373</strain>
    </source>
</reference>
<evidence type="ECO:0000259" key="2">
    <source>
        <dbReference type="PROSITE" id="PS50011"/>
    </source>
</evidence>
<reference evidence="3" key="2">
    <citation type="journal article" date="2023" name="Microbiol Resour">
        <title>Decontamination and Annotation of the Draft Genome Sequence of the Oomycete Lagenidium giganteum ARSEF 373.</title>
        <authorList>
            <person name="Morgan W.R."/>
            <person name="Tartar A."/>
        </authorList>
    </citation>
    <scope>NUCLEOTIDE SEQUENCE</scope>
    <source>
        <strain evidence="3">ARSEF 373</strain>
    </source>
</reference>
<dbReference type="InterPro" id="IPR000719">
    <property type="entry name" value="Prot_kinase_dom"/>
</dbReference>
<evidence type="ECO:0000256" key="1">
    <source>
        <dbReference type="SAM" id="MobiDB-lite"/>
    </source>
</evidence>
<dbReference type="InterPro" id="IPR008271">
    <property type="entry name" value="Ser/Thr_kinase_AS"/>
</dbReference>
<proteinExistence type="predicted"/>
<dbReference type="Pfam" id="PF00069">
    <property type="entry name" value="Pkinase"/>
    <property type="match status" value="1"/>
</dbReference>
<dbReference type="EMBL" id="DAKRPA010000201">
    <property type="protein sequence ID" value="DAZ95524.1"/>
    <property type="molecule type" value="Genomic_DNA"/>
</dbReference>
<evidence type="ECO:0000313" key="3">
    <source>
        <dbReference type="EMBL" id="DAZ95524.1"/>
    </source>
</evidence>
<dbReference type="GO" id="GO:0005524">
    <property type="term" value="F:ATP binding"/>
    <property type="evidence" value="ECO:0007669"/>
    <property type="project" value="InterPro"/>
</dbReference>
<dbReference type="PANTHER" id="PTHR44167">
    <property type="entry name" value="OVARIAN-SPECIFIC SERINE/THREONINE-PROTEIN KINASE LOK-RELATED"/>
    <property type="match status" value="1"/>
</dbReference>
<gene>
    <name evidence="3" type="ORF">N0F65_001863</name>
</gene>
<name>A0AAV2YQQ2_9STRA</name>
<evidence type="ECO:0000313" key="4">
    <source>
        <dbReference type="Proteomes" id="UP001146120"/>
    </source>
</evidence>